<gene>
    <name evidence="1" type="ORF">RC74_10120</name>
</gene>
<name>A0A126UZS2_9RHOB</name>
<organism evidence="1 2">
    <name type="scientific">Falsihalocynthiibacter arcticus</name>
    <dbReference type="NCBI Taxonomy" id="1579316"/>
    <lineage>
        <taxon>Bacteria</taxon>
        <taxon>Pseudomonadati</taxon>
        <taxon>Pseudomonadota</taxon>
        <taxon>Alphaproteobacteria</taxon>
        <taxon>Rhodobacterales</taxon>
        <taxon>Roseobacteraceae</taxon>
        <taxon>Falsihalocynthiibacter</taxon>
    </lineage>
</organism>
<evidence type="ECO:0000313" key="1">
    <source>
        <dbReference type="EMBL" id="AML51571.1"/>
    </source>
</evidence>
<dbReference type="AlphaFoldDB" id="A0A126UZS2"/>
<dbReference type="Proteomes" id="UP000070371">
    <property type="component" value="Chromosome"/>
</dbReference>
<evidence type="ECO:0000313" key="2">
    <source>
        <dbReference type="Proteomes" id="UP000070371"/>
    </source>
</evidence>
<reference evidence="1 2" key="1">
    <citation type="submission" date="2016-02" db="EMBL/GenBank/DDBJ databases">
        <title>Complete genome sequence of Halocynthiibacter arcticus PAMC 20958t from arctic marine sediment.</title>
        <authorList>
            <person name="Lee Y.M."/>
            <person name="Baek K."/>
            <person name="Lee H.K."/>
            <person name="Shin S.C."/>
        </authorList>
    </citation>
    <scope>NUCLEOTIDE SEQUENCE [LARGE SCALE GENOMIC DNA]</scope>
    <source>
        <strain evidence="1">PAMC 20958</strain>
    </source>
</reference>
<keyword evidence="2" id="KW-1185">Reference proteome</keyword>
<dbReference type="RefSeq" id="WP_039004610.1">
    <property type="nucleotide sequence ID" value="NZ_CP014327.1"/>
</dbReference>
<protein>
    <submittedName>
        <fullName evidence="1">Uncharacterized protein</fullName>
    </submittedName>
</protein>
<accession>A0A126UZS2</accession>
<dbReference type="OrthoDB" id="9821003at2"/>
<dbReference type="EMBL" id="CP014327">
    <property type="protein sequence ID" value="AML51571.1"/>
    <property type="molecule type" value="Genomic_DNA"/>
</dbReference>
<dbReference type="STRING" id="1579316.RC74_10120"/>
<dbReference type="KEGG" id="hat:RC74_10120"/>
<sequence length="1025" mass="115701">MGDKKIDALQRINLIHWHNLSCPDGSSKSVRPWKKMMANETGVSQPTIANLVKAPLFNHGKGFSPKTLEQLFEPSDEAFLAILGFNSEADPELTSPSKTNQAILTKGGRVGSQDDYVDLCIEYGVAINGNLKEAAQERAQQRLEGDRNKAGRWRSDDDAYWFELNSAKHRGTDPPVPMHHSEIQAVSELFEEMTKNARTSRTTLILSPPYTGVTHALRRLLPTTPSFESFYGGGVHHLHIGALEYHYTARDRLRKHILNETEEQGEGQNSGKLDDRYINLPVETKIARHLHSTNQLLIIHGASAIPNQAKQFIRKLSEEIGKISESGPYKRVSRLVLTTWESMYMDLVGYQQCINFFYRPSIEKDDAVAYFNKSLAHYRIVRGTVSNTKSRAGPRAENAIQKRAGYHYSGKSASFTEFPSSVRYRAFCASDYMNPSPFDPTQGIWSRADSAWRGAIPEISDCVTDIQSDLRNYSDRELEDDLLALRAVSTGLFFLSSKMIKKLSISPISKSAAQGIKITEHLMEKYVDDITEEPGADFQRYTSPLLVRSIIQDDWMRHDNGLSRYKIHEGLGEILHEMASTNDAVSEEDHRHEEVPYEYPWGDGKVVLALESIRHFSRAAASAPPSRKASIIRRALNTYDSLLEDGTFSDQDGNESRRSAGYLSRSHGLHAMKYEALCLLSADGRGKEAPIGTSEKEQHIFFRELGITLTRMLYPDDAINAFDRCLKLTAVSNFDQSYVLAHAVSASILRGDLEMAADYYRQARVSEAQEEDAEQREKIRARNDARSAIIALASGRRGHARSLWDAIAEEGITPFHGDRATSYFDAHLASPITLNRDRALSDKLWSSIERASHVALDHGFEHERLSIDIRKATFARILGYPSTAEAILDHVGLDLAKHSGSEILFREFQLASAETLRALKRPRYAFVAYAWPAFQSLKSRSTKSLIRKARNLCTKLISDMNVVKNELEPAVVSNKFRVEIERFADGIHYPLFSVDLLPLNDDIEKYFMYLADPERRLEYRVLLRD</sequence>
<proteinExistence type="predicted"/>